<dbReference type="SUPFAM" id="SSF54236">
    <property type="entry name" value="Ubiquitin-like"/>
    <property type="match status" value="1"/>
</dbReference>
<feature type="region of interest" description="Disordered" evidence="1">
    <location>
        <begin position="1"/>
        <end position="22"/>
    </location>
</feature>
<evidence type="ECO:0000313" key="3">
    <source>
        <dbReference type="EMBL" id="KAJ9604933.1"/>
    </source>
</evidence>
<evidence type="ECO:0000256" key="1">
    <source>
        <dbReference type="SAM" id="MobiDB-lite"/>
    </source>
</evidence>
<proteinExistence type="predicted"/>
<dbReference type="EMBL" id="JAPDRK010000017">
    <property type="protein sequence ID" value="KAJ9604933.1"/>
    <property type="molecule type" value="Genomic_DNA"/>
</dbReference>
<dbReference type="GO" id="GO:0031593">
    <property type="term" value="F:polyubiquitin modification-dependent protein binding"/>
    <property type="evidence" value="ECO:0007669"/>
    <property type="project" value="TreeGrafter"/>
</dbReference>
<dbReference type="CDD" id="cd17039">
    <property type="entry name" value="Ubl_ubiquitin_like"/>
    <property type="match status" value="1"/>
</dbReference>
<dbReference type="PANTHER" id="PTHR10621:SF38">
    <property type="entry name" value="UBIQUITIN DOMAIN-CONTAINING PROTEIN 7SL RNA1-RELATED"/>
    <property type="match status" value="1"/>
</dbReference>
<evidence type="ECO:0000259" key="2">
    <source>
        <dbReference type="PROSITE" id="PS50053"/>
    </source>
</evidence>
<dbReference type="Gene3D" id="3.10.20.90">
    <property type="entry name" value="Phosphatidylinositol 3-kinase Catalytic Subunit, Chain A, domain 1"/>
    <property type="match status" value="1"/>
</dbReference>
<sequence length="321" mass="36082">MSVPNEPSKETDDYGMGASSLPDTQSKKSLIIIYQPVILSVDLTKCQTLEDLENLVRDQSESATSDIDIFRNRWGPGLLPGVSFTQADLELFHHDVSKLQFPKLHVFPEMREEYVLQVYDPRTHSPSGRHASFNVQVNCIDTVASLKKKIKNQTGISTASQRLEFNGKMLLPEDHLVTYGIMNGSSIQLTVKASLYFRISNSSIWVFAFPDTPLQDVLQSFAKQKKEDLASLLFQVFTSSGEVTQSSQQWLPERARLFNAGEVVGTVEENGFLHGDQIQVFQLNKKPSTKRNRDERSGRSEVARKTLCAVAPKSTVSQRRQ</sequence>
<dbReference type="GO" id="GO:0005829">
    <property type="term" value="C:cytosol"/>
    <property type="evidence" value="ECO:0007669"/>
    <property type="project" value="TreeGrafter"/>
</dbReference>
<name>A0AA38X1B6_9EURO</name>
<dbReference type="Proteomes" id="UP001172673">
    <property type="component" value="Unassembled WGS sequence"/>
</dbReference>
<comment type="caution">
    <text evidence="3">The sequence shown here is derived from an EMBL/GenBank/DDBJ whole genome shotgun (WGS) entry which is preliminary data.</text>
</comment>
<gene>
    <name evidence="3" type="ORF">H2200_010322</name>
</gene>
<accession>A0AA38X1B6</accession>
<feature type="domain" description="Ubiquitin-like" evidence="2">
    <location>
        <begin position="116"/>
        <end position="192"/>
    </location>
</feature>
<protein>
    <recommendedName>
        <fullName evidence="2">Ubiquitin-like domain-containing protein</fullName>
    </recommendedName>
</protein>
<reference evidence="3" key="1">
    <citation type="submission" date="2022-10" db="EMBL/GenBank/DDBJ databases">
        <title>Culturing micro-colonial fungi from biological soil crusts in the Mojave desert and describing Neophaeococcomyces mojavensis, and introducing the new genera and species Taxawa tesnikishii.</title>
        <authorList>
            <person name="Kurbessoian T."/>
            <person name="Stajich J.E."/>
        </authorList>
    </citation>
    <scope>NUCLEOTIDE SEQUENCE</scope>
    <source>
        <strain evidence="3">TK_41</strain>
    </source>
</reference>
<dbReference type="InterPro" id="IPR029071">
    <property type="entry name" value="Ubiquitin-like_domsf"/>
</dbReference>
<dbReference type="InterPro" id="IPR000626">
    <property type="entry name" value="Ubiquitin-like_dom"/>
</dbReference>
<keyword evidence="4" id="KW-1185">Reference proteome</keyword>
<dbReference type="AlphaFoldDB" id="A0AA38X1B6"/>
<evidence type="ECO:0000313" key="4">
    <source>
        <dbReference type="Proteomes" id="UP001172673"/>
    </source>
</evidence>
<dbReference type="PROSITE" id="PS50053">
    <property type="entry name" value="UBIQUITIN_2"/>
    <property type="match status" value="1"/>
</dbReference>
<dbReference type="PANTHER" id="PTHR10621">
    <property type="entry name" value="UV EXCISION REPAIR PROTEIN RAD23"/>
    <property type="match status" value="1"/>
</dbReference>
<feature type="compositionally biased region" description="Basic and acidic residues" evidence="1">
    <location>
        <begin position="291"/>
        <end position="304"/>
    </location>
</feature>
<dbReference type="GO" id="GO:0005654">
    <property type="term" value="C:nucleoplasm"/>
    <property type="evidence" value="ECO:0007669"/>
    <property type="project" value="TreeGrafter"/>
</dbReference>
<feature type="region of interest" description="Disordered" evidence="1">
    <location>
        <begin position="286"/>
        <end position="305"/>
    </location>
</feature>
<dbReference type="Pfam" id="PF00240">
    <property type="entry name" value="ubiquitin"/>
    <property type="match status" value="1"/>
</dbReference>
<dbReference type="GO" id="GO:0043130">
    <property type="term" value="F:ubiquitin binding"/>
    <property type="evidence" value="ECO:0007669"/>
    <property type="project" value="TreeGrafter"/>
</dbReference>
<dbReference type="GO" id="GO:0070628">
    <property type="term" value="F:proteasome binding"/>
    <property type="evidence" value="ECO:0007669"/>
    <property type="project" value="TreeGrafter"/>
</dbReference>
<dbReference type="SMART" id="SM00213">
    <property type="entry name" value="UBQ"/>
    <property type="match status" value="1"/>
</dbReference>
<organism evidence="3 4">
    <name type="scientific">Cladophialophora chaetospira</name>
    <dbReference type="NCBI Taxonomy" id="386627"/>
    <lineage>
        <taxon>Eukaryota</taxon>
        <taxon>Fungi</taxon>
        <taxon>Dikarya</taxon>
        <taxon>Ascomycota</taxon>
        <taxon>Pezizomycotina</taxon>
        <taxon>Eurotiomycetes</taxon>
        <taxon>Chaetothyriomycetidae</taxon>
        <taxon>Chaetothyriales</taxon>
        <taxon>Herpotrichiellaceae</taxon>
        <taxon>Cladophialophora</taxon>
    </lineage>
</organism>
<dbReference type="GO" id="GO:0043161">
    <property type="term" value="P:proteasome-mediated ubiquitin-dependent protein catabolic process"/>
    <property type="evidence" value="ECO:0007669"/>
    <property type="project" value="TreeGrafter"/>
</dbReference>